<dbReference type="GO" id="GO:0016705">
    <property type="term" value="F:oxidoreductase activity, acting on paired donors, with incorporation or reduction of molecular oxygen"/>
    <property type="evidence" value="ECO:0007669"/>
    <property type="project" value="InterPro"/>
</dbReference>
<dbReference type="SUPFAM" id="SSF48264">
    <property type="entry name" value="Cytochrome P450"/>
    <property type="match status" value="1"/>
</dbReference>
<dbReference type="AlphaFoldDB" id="A0AAP0QPX8"/>
<proteinExistence type="predicted"/>
<dbReference type="GO" id="GO:0004497">
    <property type="term" value="F:monooxygenase activity"/>
    <property type="evidence" value="ECO:0007669"/>
    <property type="project" value="InterPro"/>
</dbReference>
<comment type="caution">
    <text evidence="1">The sequence shown here is derived from an EMBL/GenBank/DDBJ whole genome shotgun (WGS) entry which is preliminary data.</text>
</comment>
<sequence length="61" mass="6907">MEIANSKGAEEELTSEDTKKMKYSWNLICEVLRMEPPNSGTFREVFDNCNHGGAWIVIGTK</sequence>
<organism evidence="1 2">
    <name type="scientific">Citrus x changshan-huyou</name>
    <dbReference type="NCBI Taxonomy" id="2935761"/>
    <lineage>
        <taxon>Eukaryota</taxon>
        <taxon>Viridiplantae</taxon>
        <taxon>Streptophyta</taxon>
        <taxon>Embryophyta</taxon>
        <taxon>Tracheophyta</taxon>
        <taxon>Spermatophyta</taxon>
        <taxon>Magnoliopsida</taxon>
        <taxon>eudicotyledons</taxon>
        <taxon>Gunneridae</taxon>
        <taxon>Pentapetalae</taxon>
        <taxon>rosids</taxon>
        <taxon>malvids</taxon>
        <taxon>Sapindales</taxon>
        <taxon>Rutaceae</taxon>
        <taxon>Aurantioideae</taxon>
        <taxon>Citrus</taxon>
    </lineage>
</organism>
<evidence type="ECO:0000313" key="2">
    <source>
        <dbReference type="Proteomes" id="UP001428341"/>
    </source>
</evidence>
<evidence type="ECO:0000313" key="1">
    <source>
        <dbReference type="EMBL" id="KAK9207701.1"/>
    </source>
</evidence>
<keyword evidence="2" id="KW-1185">Reference proteome</keyword>
<dbReference type="Gene3D" id="1.10.630.10">
    <property type="entry name" value="Cytochrome P450"/>
    <property type="match status" value="1"/>
</dbReference>
<name>A0AAP0QPX8_9ROSI</name>
<dbReference type="Proteomes" id="UP001428341">
    <property type="component" value="Unassembled WGS sequence"/>
</dbReference>
<reference evidence="1 2" key="1">
    <citation type="submission" date="2024-05" db="EMBL/GenBank/DDBJ databases">
        <title>Haplotype-resolved chromosome-level genome assembly of Huyou (Citrus changshanensis).</title>
        <authorList>
            <person name="Miao C."/>
            <person name="Chen W."/>
            <person name="Wu Y."/>
            <person name="Wang L."/>
            <person name="Zhao S."/>
            <person name="Grierson D."/>
            <person name="Xu C."/>
            <person name="Chen K."/>
        </authorList>
    </citation>
    <scope>NUCLEOTIDE SEQUENCE [LARGE SCALE GENOMIC DNA]</scope>
    <source>
        <strain evidence="1">01-14</strain>
        <tissue evidence="1">Leaf</tissue>
    </source>
</reference>
<gene>
    <name evidence="1" type="ORF">WN944_000047</name>
</gene>
<dbReference type="InterPro" id="IPR036396">
    <property type="entry name" value="Cyt_P450_sf"/>
</dbReference>
<dbReference type="EMBL" id="JBCGBO010000004">
    <property type="protein sequence ID" value="KAK9207701.1"/>
    <property type="molecule type" value="Genomic_DNA"/>
</dbReference>
<dbReference type="GO" id="GO:0020037">
    <property type="term" value="F:heme binding"/>
    <property type="evidence" value="ECO:0007669"/>
    <property type="project" value="InterPro"/>
</dbReference>
<accession>A0AAP0QPX8</accession>
<dbReference type="GO" id="GO:0005506">
    <property type="term" value="F:iron ion binding"/>
    <property type="evidence" value="ECO:0007669"/>
    <property type="project" value="InterPro"/>
</dbReference>
<protein>
    <submittedName>
        <fullName evidence="1">Uncharacterized protein</fullName>
    </submittedName>
</protein>